<name>A0A6C0H770_9ZZZZ</name>
<accession>A0A6C0H770</accession>
<proteinExistence type="predicted"/>
<evidence type="ECO:0000313" key="1">
    <source>
        <dbReference type="EMBL" id="QHT76220.1"/>
    </source>
</evidence>
<reference evidence="1" key="1">
    <citation type="journal article" date="2020" name="Nature">
        <title>Giant virus diversity and host interactions through global metagenomics.</title>
        <authorList>
            <person name="Schulz F."/>
            <person name="Roux S."/>
            <person name="Paez-Espino D."/>
            <person name="Jungbluth S."/>
            <person name="Walsh D.A."/>
            <person name="Denef V.J."/>
            <person name="McMahon K.D."/>
            <person name="Konstantinidis K.T."/>
            <person name="Eloe-Fadrosh E.A."/>
            <person name="Kyrpides N.C."/>
            <person name="Woyke T."/>
        </authorList>
    </citation>
    <scope>NUCLEOTIDE SEQUENCE</scope>
    <source>
        <strain evidence="1">GVMAG-M-3300023179-73</strain>
    </source>
</reference>
<dbReference type="AlphaFoldDB" id="A0A6C0H770"/>
<organism evidence="1">
    <name type="scientific">viral metagenome</name>
    <dbReference type="NCBI Taxonomy" id="1070528"/>
    <lineage>
        <taxon>unclassified sequences</taxon>
        <taxon>metagenomes</taxon>
        <taxon>organismal metagenomes</taxon>
    </lineage>
</organism>
<protein>
    <submittedName>
        <fullName evidence="1">Uncharacterized protein</fullName>
    </submittedName>
</protein>
<dbReference type="EMBL" id="MN739891">
    <property type="protein sequence ID" value="QHT76220.1"/>
    <property type="molecule type" value="Genomic_DNA"/>
</dbReference>
<sequence>MNVLLIFGLICLVWLLFRLQSRDTFTQEQTNGENNYEDNYKNYKLDNFTSVKPQRYLTFLSDVNDSLKSQMPRTGAYRGSCDDKLNERIQNEALTDAYTKLDGGGILKAQFARDPCFIYANHLCELTDPSLYLVESKIMAPRWLVNTYKNQALPTHVSLNCFNSNYDCCKRSQQQRPDCEHAI</sequence>